<comment type="caution">
    <text evidence="1">The sequence shown here is derived from an EMBL/GenBank/DDBJ whole genome shotgun (WGS) entry which is preliminary data.</text>
</comment>
<evidence type="ECO:0000313" key="2">
    <source>
        <dbReference type="Proteomes" id="UP000011885"/>
    </source>
</evidence>
<dbReference type="EMBL" id="ANOH01000446">
    <property type="protein sequence ID" value="EMI52138.1"/>
    <property type="molecule type" value="Genomic_DNA"/>
</dbReference>
<accession>M5U860</accession>
<keyword evidence="2" id="KW-1185">Reference proteome</keyword>
<dbReference type="Proteomes" id="UP000011885">
    <property type="component" value="Unassembled WGS sequence"/>
</dbReference>
<proteinExistence type="predicted"/>
<gene>
    <name evidence="1" type="ORF">RSSM_06429</name>
</gene>
<sequence>MGSEFLVEPFDASAVSNELFIPALFALAMNRYSTFCPVRPKQCDNDYRTIVSPINIAFSCTLISRSTFAAANARQPELTRVGQLVGVGWRIDSRHGIAIAFDRSANIPLATLTRFALFASTMCSATKNRLSS</sequence>
<protein>
    <submittedName>
        <fullName evidence="1">Uncharacterized protein</fullName>
    </submittedName>
</protein>
<reference evidence="1 2" key="1">
    <citation type="journal article" date="2013" name="Mar. Genomics">
        <title>Expression of sulfatases in Rhodopirellula baltica and the diversity of sulfatases in the genus Rhodopirellula.</title>
        <authorList>
            <person name="Wegner C.E."/>
            <person name="Richter-Heitmann T."/>
            <person name="Klindworth A."/>
            <person name="Klockow C."/>
            <person name="Richter M."/>
            <person name="Achstetter T."/>
            <person name="Glockner F.O."/>
            <person name="Harder J."/>
        </authorList>
    </citation>
    <scope>NUCLEOTIDE SEQUENCE [LARGE SCALE GENOMIC DNA]</scope>
    <source>
        <strain evidence="1 2">SM41</strain>
    </source>
</reference>
<dbReference type="AlphaFoldDB" id="M5U860"/>
<evidence type="ECO:0000313" key="1">
    <source>
        <dbReference type="EMBL" id="EMI52138.1"/>
    </source>
</evidence>
<organism evidence="1 2">
    <name type="scientific">Rhodopirellula sallentina SM41</name>
    <dbReference type="NCBI Taxonomy" id="1263870"/>
    <lineage>
        <taxon>Bacteria</taxon>
        <taxon>Pseudomonadati</taxon>
        <taxon>Planctomycetota</taxon>
        <taxon>Planctomycetia</taxon>
        <taxon>Pirellulales</taxon>
        <taxon>Pirellulaceae</taxon>
        <taxon>Rhodopirellula</taxon>
    </lineage>
</organism>
<name>M5U860_9BACT</name>
<dbReference type="PATRIC" id="fig|1263870.3.peg.6812"/>